<dbReference type="EMBL" id="CP014646">
    <property type="protein sequence ID" value="AMO38712.1"/>
    <property type="molecule type" value="Genomic_DNA"/>
</dbReference>
<gene>
    <name evidence="5" type="ORF">AC731_018220</name>
</gene>
<evidence type="ECO:0000313" key="5">
    <source>
        <dbReference type="EMBL" id="AMO38712.1"/>
    </source>
</evidence>
<dbReference type="Pfam" id="PF01037">
    <property type="entry name" value="AsnC_trans_reg"/>
    <property type="match status" value="1"/>
</dbReference>
<dbReference type="GO" id="GO:0043565">
    <property type="term" value="F:sequence-specific DNA binding"/>
    <property type="evidence" value="ECO:0007669"/>
    <property type="project" value="InterPro"/>
</dbReference>
<sequence>MKLDQVQRNILTLLQKDSTLSTQALSEKVGMSATPCWRRVREMEEAGVIRGYVALVDRHKVGLGTCVWVRVKLKQHSADVLDRFERVVKACEEVVECYELLGETDCLLKLYLPNLEALSLFMHNFLLKIPEIDVTHSAVALREIKNETALPL</sequence>
<dbReference type="GO" id="GO:0005829">
    <property type="term" value="C:cytosol"/>
    <property type="evidence" value="ECO:0007669"/>
    <property type="project" value="TreeGrafter"/>
</dbReference>
<dbReference type="CDD" id="cd00090">
    <property type="entry name" value="HTH_ARSR"/>
    <property type="match status" value="1"/>
</dbReference>
<dbReference type="InterPro" id="IPR019888">
    <property type="entry name" value="Tscrpt_reg_AsnC-like"/>
</dbReference>
<dbReference type="InterPro" id="IPR011991">
    <property type="entry name" value="ArsR-like_HTH"/>
</dbReference>
<dbReference type="PRINTS" id="PR00033">
    <property type="entry name" value="HTHASNC"/>
</dbReference>
<evidence type="ECO:0000256" key="3">
    <source>
        <dbReference type="ARBA" id="ARBA00023163"/>
    </source>
</evidence>
<dbReference type="Pfam" id="PF13412">
    <property type="entry name" value="HTH_24"/>
    <property type="match status" value="1"/>
</dbReference>
<dbReference type="RefSeq" id="WP_048708296.1">
    <property type="nucleotide sequence ID" value="NZ_CP014646.1"/>
</dbReference>
<dbReference type="SUPFAM" id="SSF54909">
    <property type="entry name" value="Dimeric alpha+beta barrel"/>
    <property type="match status" value="1"/>
</dbReference>
<evidence type="ECO:0000313" key="6">
    <source>
        <dbReference type="Proteomes" id="UP000036902"/>
    </source>
</evidence>
<keyword evidence="3" id="KW-0804">Transcription</keyword>
<evidence type="ECO:0000256" key="1">
    <source>
        <dbReference type="ARBA" id="ARBA00023015"/>
    </source>
</evidence>
<dbReference type="InterPro" id="IPR000485">
    <property type="entry name" value="AsnC-type_HTH_dom"/>
</dbReference>
<dbReference type="STRING" id="1134435.AC731_018220"/>
<dbReference type="Proteomes" id="UP000036902">
    <property type="component" value="Chromosome"/>
</dbReference>
<dbReference type="InterPro" id="IPR019885">
    <property type="entry name" value="Tscrpt_reg_HTH_AsnC-type_CS"/>
</dbReference>
<dbReference type="InterPro" id="IPR019887">
    <property type="entry name" value="Tscrpt_reg_AsnC/Lrp_C"/>
</dbReference>
<name>A0A127K9V9_9RHOO</name>
<dbReference type="PANTHER" id="PTHR30154:SF34">
    <property type="entry name" value="TRANSCRIPTIONAL REGULATOR AZLB"/>
    <property type="match status" value="1"/>
</dbReference>
<dbReference type="KEGG" id="thu:AC731_018220"/>
<reference evidence="6" key="1">
    <citation type="submission" date="2016-03" db="EMBL/GenBank/DDBJ databases">
        <authorList>
            <person name="Ma C."/>
            <person name="Zhou S."/>
            <person name="Yang G."/>
        </authorList>
    </citation>
    <scope>NUCLEOTIDE SEQUENCE [LARGE SCALE GENOMIC DNA]</scope>
    <source>
        <strain evidence="6">SgZ-1</strain>
    </source>
</reference>
<protein>
    <submittedName>
        <fullName evidence="5">AsnC family transcriptional regulator</fullName>
    </submittedName>
</protein>
<proteinExistence type="predicted"/>
<feature type="domain" description="HTH asnC-type" evidence="4">
    <location>
        <begin position="3"/>
        <end position="64"/>
    </location>
</feature>
<dbReference type="InterPro" id="IPR036390">
    <property type="entry name" value="WH_DNA-bd_sf"/>
</dbReference>
<dbReference type="Gene3D" id="3.30.70.920">
    <property type="match status" value="1"/>
</dbReference>
<dbReference type="InterPro" id="IPR036388">
    <property type="entry name" value="WH-like_DNA-bd_sf"/>
</dbReference>
<keyword evidence="1" id="KW-0805">Transcription regulation</keyword>
<organism evidence="5 6">
    <name type="scientific">Thauera humireducens</name>
    <dbReference type="NCBI Taxonomy" id="1134435"/>
    <lineage>
        <taxon>Bacteria</taxon>
        <taxon>Pseudomonadati</taxon>
        <taxon>Pseudomonadota</taxon>
        <taxon>Betaproteobacteria</taxon>
        <taxon>Rhodocyclales</taxon>
        <taxon>Zoogloeaceae</taxon>
        <taxon>Thauera</taxon>
    </lineage>
</organism>
<dbReference type="PROSITE" id="PS00519">
    <property type="entry name" value="HTH_ASNC_1"/>
    <property type="match status" value="1"/>
</dbReference>
<dbReference type="SMART" id="SM00344">
    <property type="entry name" value="HTH_ASNC"/>
    <property type="match status" value="1"/>
</dbReference>
<accession>A0A127K9V9</accession>
<dbReference type="PROSITE" id="PS50956">
    <property type="entry name" value="HTH_ASNC_2"/>
    <property type="match status" value="1"/>
</dbReference>
<dbReference type="GO" id="GO:0043200">
    <property type="term" value="P:response to amino acid"/>
    <property type="evidence" value="ECO:0007669"/>
    <property type="project" value="TreeGrafter"/>
</dbReference>
<evidence type="ECO:0000259" key="4">
    <source>
        <dbReference type="PROSITE" id="PS50956"/>
    </source>
</evidence>
<dbReference type="InterPro" id="IPR011008">
    <property type="entry name" value="Dimeric_a/b-barrel"/>
</dbReference>
<evidence type="ECO:0000256" key="2">
    <source>
        <dbReference type="ARBA" id="ARBA00023125"/>
    </source>
</evidence>
<dbReference type="AlphaFoldDB" id="A0A127K9V9"/>
<keyword evidence="6" id="KW-1185">Reference proteome</keyword>
<dbReference type="Gene3D" id="1.10.10.10">
    <property type="entry name" value="Winged helix-like DNA-binding domain superfamily/Winged helix DNA-binding domain"/>
    <property type="match status" value="1"/>
</dbReference>
<dbReference type="PANTHER" id="PTHR30154">
    <property type="entry name" value="LEUCINE-RESPONSIVE REGULATORY PROTEIN"/>
    <property type="match status" value="1"/>
</dbReference>
<keyword evidence="2" id="KW-0238">DNA-binding</keyword>
<dbReference type="SUPFAM" id="SSF46785">
    <property type="entry name" value="Winged helix' DNA-binding domain"/>
    <property type="match status" value="1"/>
</dbReference>
<dbReference type="GO" id="GO:0006355">
    <property type="term" value="P:regulation of DNA-templated transcription"/>
    <property type="evidence" value="ECO:0007669"/>
    <property type="project" value="UniProtKB-ARBA"/>
</dbReference>